<accession>A0AAV7LD39</accession>
<dbReference type="Proteomes" id="UP001066276">
    <property type="component" value="Chromosome 11"/>
</dbReference>
<dbReference type="EMBL" id="JANPWB010000015">
    <property type="protein sequence ID" value="KAJ1088454.1"/>
    <property type="molecule type" value="Genomic_DNA"/>
</dbReference>
<comment type="caution">
    <text evidence="2">The sequence shown here is derived from an EMBL/GenBank/DDBJ whole genome shotgun (WGS) entry which is preliminary data.</text>
</comment>
<dbReference type="AlphaFoldDB" id="A0AAV7LD39"/>
<reference evidence="2" key="1">
    <citation type="journal article" date="2022" name="bioRxiv">
        <title>Sequencing and chromosome-scale assembly of the giantPleurodeles waltlgenome.</title>
        <authorList>
            <person name="Brown T."/>
            <person name="Elewa A."/>
            <person name="Iarovenko S."/>
            <person name="Subramanian E."/>
            <person name="Araus A.J."/>
            <person name="Petzold A."/>
            <person name="Susuki M."/>
            <person name="Suzuki K.-i.T."/>
            <person name="Hayashi T."/>
            <person name="Toyoda A."/>
            <person name="Oliveira C."/>
            <person name="Osipova E."/>
            <person name="Leigh N.D."/>
            <person name="Simon A."/>
            <person name="Yun M.H."/>
        </authorList>
    </citation>
    <scope>NUCLEOTIDE SEQUENCE</scope>
    <source>
        <strain evidence="2">20211129_DDA</strain>
        <tissue evidence="2">Liver</tissue>
    </source>
</reference>
<gene>
    <name evidence="2" type="ORF">NDU88_001611</name>
</gene>
<feature type="region of interest" description="Disordered" evidence="1">
    <location>
        <begin position="19"/>
        <end position="59"/>
    </location>
</feature>
<sequence>MQHQILFLGRVAARAEWRRTAHRATGEPPVAKASGGPERGFLTLEAGTGPGPRTLVSGKDRINNMSRNKLQKLLRERRKGEYASLRLSDIVRPTGNASTRLDK</sequence>
<proteinExistence type="predicted"/>
<evidence type="ECO:0000313" key="3">
    <source>
        <dbReference type="Proteomes" id="UP001066276"/>
    </source>
</evidence>
<name>A0AAV7LD39_PLEWA</name>
<organism evidence="2 3">
    <name type="scientific">Pleurodeles waltl</name>
    <name type="common">Iberian ribbed newt</name>
    <dbReference type="NCBI Taxonomy" id="8319"/>
    <lineage>
        <taxon>Eukaryota</taxon>
        <taxon>Metazoa</taxon>
        <taxon>Chordata</taxon>
        <taxon>Craniata</taxon>
        <taxon>Vertebrata</taxon>
        <taxon>Euteleostomi</taxon>
        <taxon>Amphibia</taxon>
        <taxon>Batrachia</taxon>
        <taxon>Caudata</taxon>
        <taxon>Salamandroidea</taxon>
        <taxon>Salamandridae</taxon>
        <taxon>Pleurodelinae</taxon>
        <taxon>Pleurodeles</taxon>
    </lineage>
</organism>
<keyword evidence="3" id="KW-1185">Reference proteome</keyword>
<protein>
    <submittedName>
        <fullName evidence="2">Uncharacterized protein</fullName>
    </submittedName>
</protein>
<evidence type="ECO:0000313" key="2">
    <source>
        <dbReference type="EMBL" id="KAJ1088454.1"/>
    </source>
</evidence>
<evidence type="ECO:0000256" key="1">
    <source>
        <dbReference type="SAM" id="MobiDB-lite"/>
    </source>
</evidence>